<keyword evidence="2" id="KW-1185">Reference proteome</keyword>
<proteinExistence type="predicted"/>
<dbReference type="Proteomes" id="UP000240505">
    <property type="component" value="Chromosome"/>
</dbReference>
<organism evidence="1 2">
    <name type="scientific">Pseudoduganella armeniaca</name>
    <dbReference type="NCBI Taxonomy" id="2072590"/>
    <lineage>
        <taxon>Bacteria</taxon>
        <taxon>Pseudomonadati</taxon>
        <taxon>Pseudomonadota</taxon>
        <taxon>Betaproteobacteria</taxon>
        <taxon>Burkholderiales</taxon>
        <taxon>Oxalobacteraceae</taxon>
        <taxon>Telluria group</taxon>
        <taxon>Pseudoduganella</taxon>
    </lineage>
</organism>
<accession>A0A2R4CBS9</accession>
<protein>
    <submittedName>
        <fullName evidence="1">Uncharacterized protein</fullName>
    </submittedName>
</protein>
<dbReference type="EMBL" id="CP028324">
    <property type="protein sequence ID" value="AVR97073.1"/>
    <property type="molecule type" value="Genomic_DNA"/>
</dbReference>
<evidence type="ECO:0000313" key="2">
    <source>
        <dbReference type="Proteomes" id="UP000240505"/>
    </source>
</evidence>
<reference evidence="1 2" key="1">
    <citation type="submission" date="2018-03" db="EMBL/GenBank/DDBJ databases">
        <title>Massilia armeniaca sp. nov., isolated from desert soil.</title>
        <authorList>
            <person name="Huang H."/>
            <person name="Ren M."/>
        </authorList>
    </citation>
    <scope>NUCLEOTIDE SEQUENCE [LARGE SCALE GENOMIC DNA]</scope>
    <source>
        <strain evidence="1 2">ZMN-3</strain>
    </source>
</reference>
<dbReference type="KEGG" id="masz:C9I28_16540"/>
<gene>
    <name evidence="1" type="ORF">C9I28_16540</name>
</gene>
<sequence length="87" mass="10615">MTFDIDYEIQVRELKADFLACRQWELLASQHDGVRPEHVERLRLARQGWRHRLAALRAHVRLHFERFDARRVSSLLALPSRRWRRRS</sequence>
<evidence type="ECO:0000313" key="1">
    <source>
        <dbReference type="EMBL" id="AVR97073.1"/>
    </source>
</evidence>
<dbReference type="RefSeq" id="WP_107142422.1">
    <property type="nucleotide sequence ID" value="NZ_CP028324.1"/>
</dbReference>
<name>A0A2R4CBS9_9BURK</name>
<dbReference type="AlphaFoldDB" id="A0A2R4CBS9"/>